<sequence length="196" mass="21481">MSGKPVRAKSLSVEDRQSMILDAVTPLLIEHGQGVTTRQIAQCAGIAEGTIFRAFDSKDELLRAAMDRQLDPEPLRLELAALDRHRPLEERVRTMVTLLRRRFAQVFALMTAVGQVGRPHTHDVAHEFTLLLADVLAPDLLRLTVTPERAAQVIRMIALAASVPHITAGPVFDDDELTALILYGILGSPTPPNATL</sequence>
<reference evidence="4 5" key="1">
    <citation type="submission" date="2019-03" db="EMBL/GenBank/DDBJ databases">
        <title>Genomics of glacier-inhabiting Cryobacterium strains.</title>
        <authorList>
            <person name="Liu Q."/>
            <person name="Xin Y.-H."/>
        </authorList>
    </citation>
    <scope>NUCLEOTIDE SEQUENCE [LARGE SCALE GENOMIC DNA]</scope>
    <source>
        <strain evidence="4 5">TMT2-48-2</strain>
    </source>
</reference>
<dbReference type="AlphaFoldDB" id="A0A4R8XPM5"/>
<dbReference type="SUPFAM" id="SSF46689">
    <property type="entry name" value="Homeodomain-like"/>
    <property type="match status" value="1"/>
</dbReference>
<comment type="caution">
    <text evidence="4">The sequence shown here is derived from an EMBL/GenBank/DDBJ whole genome shotgun (WGS) entry which is preliminary data.</text>
</comment>
<dbReference type="InterPro" id="IPR001647">
    <property type="entry name" value="HTH_TetR"/>
</dbReference>
<dbReference type="GO" id="GO:0000976">
    <property type="term" value="F:transcription cis-regulatory region binding"/>
    <property type="evidence" value="ECO:0007669"/>
    <property type="project" value="TreeGrafter"/>
</dbReference>
<keyword evidence="5" id="KW-1185">Reference proteome</keyword>
<evidence type="ECO:0000313" key="5">
    <source>
        <dbReference type="Proteomes" id="UP000298433"/>
    </source>
</evidence>
<keyword evidence="1 2" id="KW-0238">DNA-binding</keyword>
<protein>
    <submittedName>
        <fullName evidence="4">TetR/AcrR family transcriptional regulator</fullName>
    </submittedName>
</protein>
<feature type="DNA-binding region" description="H-T-H motif" evidence="2">
    <location>
        <begin position="36"/>
        <end position="55"/>
    </location>
</feature>
<dbReference type="GO" id="GO:0003700">
    <property type="term" value="F:DNA-binding transcription factor activity"/>
    <property type="evidence" value="ECO:0007669"/>
    <property type="project" value="TreeGrafter"/>
</dbReference>
<name>A0A4R8XPM5_9MICO</name>
<dbReference type="InterPro" id="IPR050109">
    <property type="entry name" value="HTH-type_TetR-like_transc_reg"/>
</dbReference>
<evidence type="ECO:0000313" key="4">
    <source>
        <dbReference type="EMBL" id="TFC80356.1"/>
    </source>
</evidence>
<dbReference type="Gene3D" id="1.10.357.10">
    <property type="entry name" value="Tetracycline Repressor, domain 2"/>
    <property type="match status" value="1"/>
</dbReference>
<accession>A0A4R8XPM5</accession>
<dbReference type="Proteomes" id="UP000298433">
    <property type="component" value="Unassembled WGS sequence"/>
</dbReference>
<evidence type="ECO:0000256" key="1">
    <source>
        <dbReference type="ARBA" id="ARBA00023125"/>
    </source>
</evidence>
<proteinExistence type="predicted"/>
<dbReference type="Pfam" id="PF00440">
    <property type="entry name" value="TetR_N"/>
    <property type="match status" value="1"/>
</dbReference>
<dbReference type="RefSeq" id="WP_134369987.1">
    <property type="nucleotide sequence ID" value="NZ_SOGN01000041.1"/>
</dbReference>
<gene>
    <name evidence="4" type="ORF">E3T23_08670</name>
</gene>
<dbReference type="PANTHER" id="PTHR30055:SF226">
    <property type="entry name" value="HTH-TYPE TRANSCRIPTIONAL REGULATOR PKSA"/>
    <property type="match status" value="1"/>
</dbReference>
<organism evidence="4 5">
    <name type="scientific">Cryobacterium cheniae</name>
    <dbReference type="NCBI Taxonomy" id="1259262"/>
    <lineage>
        <taxon>Bacteria</taxon>
        <taxon>Bacillati</taxon>
        <taxon>Actinomycetota</taxon>
        <taxon>Actinomycetes</taxon>
        <taxon>Micrococcales</taxon>
        <taxon>Microbacteriaceae</taxon>
        <taxon>Cryobacterium</taxon>
    </lineage>
</organism>
<dbReference type="PROSITE" id="PS50977">
    <property type="entry name" value="HTH_TETR_2"/>
    <property type="match status" value="1"/>
</dbReference>
<dbReference type="InterPro" id="IPR009057">
    <property type="entry name" value="Homeodomain-like_sf"/>
</dbReference>
<dbReference type="EMBL" id="SOGN01000041">
    <property type="protein sequence ID" value="TFC80356.1"/>
    <property type="molecule type" value="Genomic_DNA"/>
</dbReference>
<feature type="domain" description="HTH tetR-type" evidence="3">
    <location>
        <begin position="14"/>
        <end position="73"/>
    </location>
</feature>
<evidence type="ECO:0000259" key="3">
    <source>
        <dbReference type="PROSITE" id="PS50977"/>
    </source>
</evidence>
<dbReference type="PANTHER" id="PTHR30055">
    <property type="entry name" value="HTH-TYPE TRANSCRIPTIONAL REGULATOR RUTR"/>
    <property type="match status" value="1"/>
</dbReference>
<evidence type="ECO:0000256" key="2">
    <source>
        <dbReference type="PROSITE-ProRule" id="PRU00335"/>
    </source>
</evidence>
<dbReference type="OrthoDB" id="3539650at2"/>
<dbReference type="PRINTS" id="PR00455">
    <property type="entry name" value="HTHTETR"/>
</dbReference>